<name>A0A0M9AN69_9EURY</name>
<feature type="compositionally biased region" description="Basic and acidic residues" evidence="5">
    <location>
        <begin position="504"/>
        <end position="513"/>
    </location>
</feature>
<dbReference type="OrthoDB" id="146201at2157"/>
<dbReference type="InterPro" id="IPR020667">
    <property type="entry name" value="DNA_mismatch_repair_MutL"/>
</dbReference>
<dbReference type="CDD" id="cd16926">
    <property type="entry name" value="HATPase_MutL-MLH-PMS-like"/>
    <property type="match status" value="1"/>
</dbReference>
<feature type="region of interest" description="Disordered" evidence="5">
    <location>
        <begin position="346"/>
        <end position="513"/>
    </location>
</feature>
<dbReference type="Gene3D" id="3.30.1370.100">
    <property type="entry name" value="MutL, C-terminal domain, regulatory subdomain"/>
    <property type="match status" value="1"/>
</dbReference>
<evidence type="ECO:0000256" key="3">
    <source>
        <dbReference type="ARBA" id="ARBA00023204"/>
    </source>
</evidence>
<feature type="domain" description="DNA mismatch repair protein S5" evidence="7">
    <location>
        <begin position="210"/>
        <end position="343"/>
    </location>
</feature>
<gene>
    <name evidence="4" type="primary">mutL</name>
    <name evidence="8" type="ORF">AMS69_03455</name>
</gene>
<evidence type="ECO:0000313" key="9">
    <source>
        <dbReference type="Proteomes" id="UP000037729"/>
    </source>
</evidence>
<dbReference type="Pfam" id="PF13589">
    <property type="entry name" value="HATPase_c_3"/>
    <property type="match status" value="1"/>
</dbReference>
<dbReference type="SMART" id="SM01340">
    <property type="entry name" value="DNA_mis_repair"/>
    <property type="match status" value="1"/>
</dbReference>
<dbReference type="InterPro" id="IPR038973">
    <property type="entry name" value="MutL/Mlh/Pms-like"/>
</dbReference>
<feature type="compositionally biased region" description="Basic and acidic residues" evidence="5">
    <location>
        <begin position="377"/>
        <end position="387"/>
    </location>
</feature>
<dbReference type="InterPro" id="IPR036890">
    <property type="entry name" value="HATPase_C_sf"/>
</dbReference>
<feature type="compositionally biased region" description="Polar residues" evidence="5">
    <location>
        <begin position="359"/>
        <end position="376"/>
    </location>
</feature>
<dbReference type="FunFam" id="3.30.565.10:FF:000003">
    <property type="entry name" value="DNA mismatch repair endonuclease MutL"/>
    <property type="match status" value="1"/>
</dbReference>
<dbReference type="InterPro" id="IPR014721">
    <property type="entry name" value="Ribsml_uS5_D2-typ_fold_subgr"/>
</dbReference>
<dbReference type="InterPro" id="IPR002099">
    <property type="entry name" value="MutL/Mlh/PMS"/>
</dbReference>
<dbReference type="PROSITE" id="PS00058">
    <property type="entry name" value="DNA_MISMATCH_REPAIR_1"/>
    <property type="match status" value="1"/>
</dbReference>
<evidence type="ECO:0000256" key="5">
    <source>
        <dbReference type="SAM" id="MobiDB-lite"/>
    </source>
</evidence>
<dbReference type="GO" id="GO:0005524">
    <property type="term" value="F:ATP binding"/>
    <property type="evidence" value="ECO:0007669"/>
    <property type="project" value="InterPro"/>
</dbReference>
<dbReference type="InterPro" id="IPR014790">
    <property type="entry name" value="MutL_C"/>
</dbReference>
<feature type="compositionally biased region" description="Polar residues" evidence="5">
    <location>
        <begin position="417"/>
        <end position="426"/>
    </location>
</feature>
<dbReference type="EMBL" id="LIUF01000001">
    <property type="protein sequence ID" value="KOX94928.1"/>
    <property type="molecule type" value="Genomic_DNA"/>
</dbReference>
<dbReference type="InterPro" id="IPR013507">
    <property type="entry name" value="DNA_mismatch_S5_2-like"/>
</dbReference>
<dbReference type="SUPFAM" id="SSF54211">
    <property type="entry name" value="Ribosomal protein S5 domain 2-like"/>
    <property type="match status" value="1"/>
</dbReference>
<dbReference type="HAMAP" id="MF_00149">
    <property type="entry name" value="DNA_mis_repair"/>
    <property type="match status" value="1"/>
</dbReference>
<dbReference type="PATRIC" id="fig|1705562.3.peg.1649"/>
<dbReference type="STRING" id="1705562.AMS69_03455"/>
<proteinExistence type="inferred from homology"/>
<dbReference type="InterPro" id="IPR014762">
    <property type="entry name" value="DNA_mismatch_repair_CS"/>
</dbReference>
<dbReference type="GO" id="GO:0016887">
    <property type="term" value="F:ATP hydrolysis activity"/>
    <property type="evidence" value="ECO:0007669"/>
    <property type="project" value="InterPro"/>
</dbReference>
<dbReference type="NCBIfam" id="TIGR00585">
    <property type="entry name" value="mutl"/>
    <property type="match status" value="1"/>
</dbReference>
<comment type="caution">
    <text evidence="8">The sequence shown here is derived from an EMBL/GenBank/DDBJ whole genome shotgun (WGS) entry which is preliminary data.</text>
</comment>
<keyword evidence="9" id="KW-1185">Reference proteome</keyword>
<dbReference type="GO" id="GO:0140664">
    <property type="term" value="F:ATP-dependent DNA damage sensor activity"/>
    <property type="evidence" value="ECO:0007669"/>
    <property type="project" value="InterPro"/>
</dbReference>
<feature type="compositionally biased region" description="Basic and acidic residues" evidence="5">
    <location>
        <begin position="476"/>
        <end position="496"/>
    </location>
</feature>
<feature type="domain" description="MutL C-terminal dimerisation" evidence="6">
    <location>
        <begin position="521"/>
        <end position="665"/>
    </location>
</feature>
<dbReference type="Pfam" id="PF08676">
    <property type="entry name" value="MutL_C"/>
    <property type="match status" value="1"/>
</dbReference>
<dbReference type="GO" id="GO:0006298">
    <property type="term" value="P:mismatch repair"/>
    <property type="evidence" value="ECO:0007669"/>
    <property type="project" value="UniProtKB-UniRule"/>
</dbReference>
<evidence type="ECO:0000259" key="6">
    <source>
        <dbReference type="SMART" id="SM00853"/>
    </source>
</evidence>
<sequence length="717" mass="76069">MTDIQRLDDQTVERIAAGEVVERPASVVKELVENAIDADANRVEVVVEAGGTDGIRVTDDGVGMDREAVETAVEQHTTSKIRDIADLEGGVGTLGFRGEALHAIGAVSRLTIRTRPRGGDVGTELVLEGGDVTSVGPAGCPEGTTIAVEDLFYNVPARRKYLKQESTEFAHVNTVVASYALANPDVAVSLTHGDRETFSTTGQGNLRETVMAVYGREVAESMISVGAGSGANGGGDETDSFPNGPLDGVHGLVSHPETNRAGREYLSTYVNGRYVRAGTVRDAVIDAYGTQIAPDRYPFAVLFLDVPAGDVDVNVHPRKMEVRFADDEGVREQVRTAVEDALLREGLLRSTAPRGRSAPEQTEITPESDGASSGERQPSRPDGRDTADETAPSARTDSTTAESSADTTGRVSDAESTEQSDGAQSETGGQQAADTTAADQSVDTKRPSVAEANEDASGNSEKRQAEGSVSSGDSTGARRESSTAGRTETERGDRKFTGGQEQARLGDDPEATHESLPSMRILGQLADTYVVAETDDGLVLVDQHAADERVNYERLKAKFEGETTTQALATPVELELTAREAEVFDRRSDALASLGFHTARTGERSVEVRTLPGVIADAAGPDIVRDVLGAFVAGDDEAAATVEAAADELLGDLACYPSVTGNTSLTEGSVRELLAALDDCENPYACPHGRPTVIHIDRQELEDRFERDYPGHGGRRR</sequence>
<dbReference type="InterPro" id="IPR037198">
    <property type="entry name" value="MutL_C_sf"/>
</dbReference>
<dbReference type="Proteomes" id="UP000037729">
    <property type="component" value="Unassembled WGS sequence"/>
</dbReference>
<dbReference type="RefSeq" id="WP_053966689.1">
    <property type="nucleotide sequence ID" value="NZ_LIUF01000001.1"/>
</dbReference>
<keyword evidence="3 4" id="KW-0234">DNA repair</keyword>
<protein>
    <recommendedName>
        <fullName evidence="4">DNA mismatch repair protein MutL</fullName>
    </recommendedName>
</protein>
<dbReference type="PANTHER" id="PTHR10073:SF12">
    <property type="entry name" value="DNA MISMATCH REPAIR PROTEIN MLH1"/>
    <property type="match status" value="1"/>
</dbReference>
<dbReference type="Gene3D" id="3.30.1540.20">
    <property type="entry name" value="MutL, C-terminal domain, dimerisation subdomain"/>
    <property type="match status" value="1"/>
</dbReference>
<dbReference type="CDD" id="cd00782">
    <property type="entry name" value="MutL_Trans"/>
    <property type="match status" value="1"/>
</dbReference>
<evidence type="ECO:0000259" key="7">
    <source>
        <dbReference type="SMART" id="SM01340"/>
    </source>
</evidence>
<evidence type="ECO:0000256" key="2">
    <source>
        <dbReference type="ARBA" id="ARBA00022763"/>
    </source>
</evidence>
<dbReference type="SMART" id="SM00853">
    <property type="entry name" value="MutL_C"/>
    <property type="match status" value="1"/>
</dbReference>
<feature type="compositionally biased region" description="Low complexity" evidence="5">
    <location>
        <begin position="393"/>
        <end position="408"/>
    </location>
</feature>
<evidence type="ECO:0000256" key="4">
    <source>
        <dbReference type="HAMAP-Rule" id="MF_00149"/>
    </source>
</evidence>
<comment type="similarity">
    <text evidence="1 4">Belongs to the DNA mismatch repair MutL/HexB family.</text>
</comment>
<reference evidence="8 9" key="1">
    <citation type="submission" date="2015-08" db="EMBL/GenBank/DDBJ databases">
        <title>Genomes of Isolates from Cabo Rojo, PR.</title>
        <authorList>
            <person name="Sanchez-Nieves R.L."/>
            <person name="Montalvo-Rodriguez R."/>
        </authorList>
    </citation>
    <scope>NUCLEOTIDE SEQUENCE [LARGE SCALE GENOMIC DNA]</scope>
    <source>
        <strain evidence="8 9">SL3</strain>
    </source>
</reference>
<dbReference type="PANTHER" id="PTHR10073">
    <property type="entry name" value="DNA MISMATCH REPAIR PROTEIN MLH, PMS, MUTL"/>
    <property type="match status" value="1"/>
</dbReference>
<dbReference type="GO" id="GO:0032300">
    <property type="term" value="C:mismatch repair complex"/>
    <property type="evidence" value="ECO:0007669"/>
    <property type="project" value="InterPro"/>
</dbReference>
<dbReference type="AlphaFoldDB" id="A0A0M9AN69"/>
<accession>A0A0M9AN69</accession>
<dbReference type="GO" id="GO:0030983">
    <property type="term" value="F:mismatched DNA binding"/>
    <property type="evidence" value="ECO:0007669"/>
    <property type="project" value="InterPro"/>
</dbReference>
<dbReference type="Gene3D" id="3.30.230.10">
    <property type="match status" value="1"/>
</dbReference>
<evidence type="ECO:0000313" key="8">
    <source>
        <dbReference type="EMBL" id="KOX94928.1"/>
    </source>
</evidence>
<dbReference type="Gene3D" id="3.30.565.10">
    <property type="entry name" value="Histidine kinase-like ATPase, C-terminal domain"/>
    <property type="match status" value="1"/>
</dbReference>
<dbReference type="InterPro" id="IPR042121">
    <property type="entry name" value="MutL_C_regsub"/>
</dbReference>
<feature type="compositionally biased region" description="Low complexity" evidence="5">
    <location>
        <begin position="427"/>
        <end position="440"/>
    </location>
</feature>
<dbReference type="SUPFAM" id="SSF55874">
    <property type="entry name" value="ATPase domain of HSP90 chaperone/DNA topoisomerase II/histidine kinase"/>
    <property type="match status" value="1"/>
</dbReference>
<dbReference type="InterPro" id="IPR042120">
    <property type="entry name" value="MutL_C_dimsub"/>
</dbReference>
<organism evidence="8 9">
    <name type="scientific">Haloarcula rubripromontorii</name>
    <dbReference type="NCBI Taxonomy" id="1705562"/>
    <lineage>
        <taxon>Archaea</taxon>
        <taxon>Methanobacteriati</taxon>
        <taxon>Methanobacteriota</taxon>
        <taxon>Stenosarchaea group</taxon>
        <taxon>Halobacteria</taxon>
        <taxon>Halobacteriales</taxon>
        <taxon>Haloarculaceae</taxon>
        <taxon>Haloarcula</taxon>
    </lineage>
</organism>
<dbReference type="InterPro" id="IPR020568">
    <property type="entry name" value="Ribosomal_Su5_D2-typ_SF"/>
</dbReference>
<evidence type="ECO:0000256" key="1">
    <source>
        <dbReference type="ARBA" id="ARBA00006082"/>
    </source>
</evidence>
<dbReference type="SUPFAM" id="SSF118116">
    <property type="entry name" value="DNA mismatch repair protein MutL"/>
    <property type="match status" value="1"/>
</dbReference>
<dbReference type="Pfam" id="PF01119">
    <property type="entry name" value="DNA_mis_repair"/>
    <property type="match status" value="1"/>
</dbReference>
<comment type="function">
    <text evidence="4">This protein is involved in the repair of mismatches in DNA. It is required for dam-dependent methyl-directed DNA mismatch repair. May act as a 'molecular matchmaker', a protein that promotes the formation of a stable complex between two or more DNA-binding proteins in an ATP-dependent manner without itself being part of a final effector complex.</text>
</comment>
<keyword evidence="2 4" id="KW-0227">DNA damage</keyword>